<dbReference type="Gene3D" id="3.90.190.10">
    <property type="entry name" value="Protein tyrosine phosphatase superfamily"/>
    <property type="match status" value="1"/>
</dbReference>
<dbReference type="PROSITE" id="PS00383">
    <property type="entry name" value="TYR_PHOSPHATASE_1"/>
    <property type="match status" value="1"/>
</dbReference>
<dbReference type="PANTHER" id="PTHR31126">
    <property type="entry name" value="TYROSINE-PROTEIN PHOSPHATASE"/>
    <property type="match status" value="1"/>
</dbReference>
<accession>A0AAE0X6K3</accession>
<name>A0AAE0X6K3_9PEZI</name>
<protein>
    <submittedName>
        <fullName evidence="2">Protein-tyrosine phosphatase-like protein</fullName>
    </submittedName>
</protein>
<reference evidence="2" key="1">
    <citation type="journal article" date="2023" name="Mol. Phylogenet. Evol.">
        <title>Genome-scale phylogeny and comparative genomics of the fungal order Sordariales.</title>
        <authorList>
            <person name="Hensen N."/>
            <person name="Bonometti L."/>
            <person name="Westerberg I."/>
            <person name="Brannstrom I.O."/>
            <person name="Guillou S."/>
            <person name="Cros-Aarteil S."/>
            <person name="Calhoun S."/>
            <person name="Haridas S."/>
            <person name="Kuo A."/>
            <person name="Mondo S."/>
            <person name="Pangilinan J."/>
            <person name="Riley R."/>
            <person name="LaButti K."/>
            <person name="Andreopoulos B."/>
            <person name="Lipzen A."/>
            <person name="Chen C."/>
            <person name="Yan M."/>
            <person name="Daum C."/>
            <person name="Ng V."/>
            <person name="Clum A."/>
            <person name="Steindorff A."/>
            <person name="Ohm R.A."/>
            <person name="Martin F."/>
            <person name="Silar P."/>
            <person name="Natvig D.O."/>
            <person name="Lalanne C."/>
            <person name="Gautier V."/>
            <person name="Ament-Velasquez S.L."/>
            <person name="Kruys A."/>
            <person name="Hutchinson M.I."/>
            <person name="Powell A.J."/>
            <person name="Barry K."/>
            <person name="Miller A.N."/>
            <person name="Grigoriev I.V."/>
            <person name="Debuchy R."/>
            <person name="Gladieux P."/>
            <person name="Hiltunen Thoren M."/>
            <person name="Johannesson H."/>
        </authorList>
    </citation>
    <scope>NUCLEOTIDE SEQUENCE</scope>
    <source>
        <strain evidence="2">CBS 314.62</strain>
    </source>
</reference>
<evidence type="ECO:0000313" key="3">
    <source>
        <dbReference type="Proteomes" id="UP001270362"/>
    </source>
</evidence>
<dbReference type="EMBL" id="JAULSO010000003">
    <property type="protein sequence ID" value="KAK3686137.1"/>
    <property type="molecule type" value="Genomic_DNA"/>
</dbReference>
<dbReference type="InterPro" id="IPR000387">
    <property type="entry name" value="Tyr_Pase_dom"/>
</dbReference>
<dbReference type="GO" id="GO:0004721">
    <property type="term" value="F:phosphoprotein phosphatase activity"/>
    <property type="evidence" value="ECO:0007669"/>
    <property type="project" value="InterPro"/>
</dbReference>
<reference evidence="2" key="2">
    <citation type="submission" date="2023-06" db="EMBL/GenBank/DDBJ databases">
        <authorList>
            <consortium name="Lawrence Berkeley National Laboratory"/>
            <person name="Haridas S."/>
            <person name="Hensen N."/>
            <person name="Bonometti L."/>
            <person name="Westerberg I."/>
            <person name="Brannstrom I.O."/>
            <person name="Guillou S."/>
            <person name="Cros-Aarteil S."/>
            <person name="Calhoun S."/>
            <person name="Kuo A."/>
            <person name="Mondo S."/>
            <person name="Pangilinan J."/>
            <person name="Riley R."/>
            <person name="Labutti K."/>
            <person name="Andreopoulos B."/>
            <person name="Lipzen A."/>
            <person name="Chen C."/>
            <person name="Yanf M."/>
            <person name="Daum C."/>
            <person name="Ng V."/>
            <person name="Clum A."/>
            <person name="Steindorff A."/>
            <person name="Ohm R."/>
            <person name="Martin F."/>
            <person name="Silar P."/>
            <person name="Natvig D."/>
            <person name="Lalanne C."/>
            <person name="Gautier V."/>
            <person name="Ament-Velasquez S.L."/>
            <person name="Kruys A."/>
            <person name="Hutchinson M.I."/>
            <person name="Powell A.J."/>
            <person name="Barry K."/>
            <person name="Miller A.N."/>
            <person name="Grigoriev I.V."/>
            <person name="Debuchy R."/>
            <person name="Gladieux P."/>
            <person name="Thoren M.H."/>
            <person name="Johannesson H."/>
        </authorList>
    </citation>
    <scope>NUCLEOTIDE SEQUENCE</scope>
    <source>
        <strain evidence="2">CBS 314.62</strain>
    </source>
</reference>
<dbReference type="InterPro" id="IPR016130">
    <property type="entry name" value="Tyr_Pase_AS"/>
</dbReference>
<dbReference type="SUPFAM" id="SSF52799">
    <property type="entry name" value="(Phosphotyrosine protein) phosphatases II"/>
    <property type="match status" value="1"/>
</dbReference>
<organism evidence="2 3">
    <name type="scientific">Podospora appendiculata</name>
    <dbReference type="NCBI Taxonomy" id="314037"/>
    <lineage>
        <taxon>Eukaryota</taxon>
        <taxon>Fungi</taxon>
        <taxon>Dikarya</taxon>
        <taxon>Ascomycota</taxon>
        <taxon>Pezizomycotina</taxon>
        <taxon>Sordariomycetes</taxon>
        <taxon>Sordariomycetidae</taxon>
        <taxon>Sordariales</taxon>
        <taxon>Podosporaceae</taxon>
        <taxon>Podospora</taxon>
    </lineage>
</organism>
<evidence type="ECO:0000313" key="2">
    <source>
        <dbReference type="EMBL" id="KAK3686137.1"/>
    </source>
</evidence>
<gene>
    <name evidence="2" type="ORF">B0T22DRAFT_382568</name>
</gene>
<dbReference type="Proteomes" id="UP001270362">
    <property type="component" value="Unassembled WGS sequence"/>
</dbReference>
<keyword evidence="3" id="KW-1185">Reference proteome</keyword>
<feature type="domain" description="Tyrosine specific protein phosphatases" evidence="1">
    <location>
        <begin position="177"/>
        <end position="267"/>
    </location>
</feature>
<dbReference type="AlphaFoldDB" id="A0AAE0X6K3"/>
<dbReference type="PROSITE" id="PS50056">
    <property type="entry name" value="TYR_PHOSPHATASE_2"/>
    <property type="match status" value="1"/>
</dbReference>
<dbReference type="InterPro" id="IPR029021">
    <property type="entry name" value="Prot-tyrosine_phosphatase-like"/>
</dbReference>
<dbReference type="Pfam" id="PF13350">
    <property type="entry name" value="Y_phosphatase3"/>
    <property type="match status" value="1"/>
</dbReference>
<proteinExistence type="predicted"/>
<dbReference type="PANTHER" id="PTHR31126:SF1">
    <property type="entry name" value="TYROSINE SPECIFIC PROTEIN PHOSPHATASES DOMAIN-CONTAINING PROTEIN"/>
    <property type="match status" value="1"/>
</dbReference>
<dbReference type="SMART" id="SM00404">
    <property type="entry name" value="PTPc_motif"/>
    <property type="match status" value="1"/>
</dbReference>
<dbReference type="InterPro" id="IPR026893">
    <property type="entry name" value="Tyr/Ser_Pase_IphP-type"/>
</dbReference>
<sequence length="331" mass="36545">MEFPDTDYASSRQSRNLALILPTWQTEPSTRYLHIPECQSTPPCPPFIKIDGLHNFRDCGGYPILDQPGKIVRRGVIYRSEDPSRLTGQGIAQLQALGIAKTFDLRAECEIQLRNGNGLGEVREWDGCSRILASVFTVDYYQNEYYAKRARCVEGGAGSQGVVDYFRNILTCAAAADNLLQPLKSILGHLATSSPPSPEPILLHCSSGKDRTGVICALILSIRGVQDSIMTHEFGLTALGVGEKVADMITTLRPDNPGLTEREARFLRCTEEAMEGFLAWMQGQGGAEQYVVESGIMTVDQVQQLRRNLVVELGAGEEPNDWEEHQKMLGN</sequence>
<comment type="caution">
    <text evidence="2">The sequence shown here is derived from an EMBL/GenBank/DDBJ whole genome shotgun (WGS) entry which is preliminary data.</text>
</comment>
<dbReference type="InterPro" id="IPR003595">
    <property type="entry name" value="Tyr_Pase_cat"/>
</dbReference>
<evidence type="ECO:0000259" key="1">
    <source>
        <dbReference type="PROSITE" id="PS50056"/>
    </source>
</evidence>